<dbReference type="NCBIfam" id="TIGR02072">
    <property type="entry name" value="BioC"/>
    <property type="match status" value="1"/>
</dbReference>
<accession>A0A6N3FYH1</accession>
<comment type="pathway">
    <text evidence="2 8">Cofactor biosynthesis; biotin biosynthesis.</text>
</comment>
<protein>
    <recommendedName>
        <fullName evidence="3 8">Malonyl-[acyl-carrier protein] O-methyltransferase</fullName>
        <shortName evidence="8">Malonyl-ACP O-methyltransferase</shortName>
        <ecNumber evidence="3 8">2.1.1.197</ecNumber>
    </recommendedName>
    <alternativeName>
        <fullName evidence="8">Biotin synthesis protein BioC</fullName>
    </alternativeName>
</protein>
<evidence type="ECO:0000256" key="1">
    <source>
        <dbReference type="ARBA" id="ARBA00000852"/>
    </source>
</evidence>
<keyword evidence="7 8" id="KW-0093">Biotin biosynthesis</keyword>
<dbReference type="PANTHER" id="PTHR43861">
    <property type="entry name" value="TRANS-ACONITATE 2-METHYLTRANSFERASE-RELATED"/>
    <property type="match status" value="1"/>
</dbReference>
<dbReference type="PANTHER" id="PTHR43861:SF1">
    <property type="entry name" value="TRANS-ACONITATE 2-METHYLTRANSFERASE"/>
    <property type="match status" value="1"/>
</dbReference>
<feature type="domain" description="Methyltransferase type 11" evidence="9">
    <location>
        <begin position="50"/>
        <end position="144"/>
    </location>
</feature>
<dbReference type="InterPro" id="IPR013216">
    <property type="entry name" value="Methyltransf_11"/>
</dbReference>
<dbReference type="Gene3D" id="3.40.50.150">
    <property type="entry name" value="Vaccinia Virus protein VP39"/>
    <property type="match status" value="1"/>
</dbReference>
<dbReference type="GO" id="GO:0010340">
    <property type="term" value="F:carboxyl-O-methyltransferase activity"/>
    <property type="evidence" value="ECO:0007669"/>
    <property type="project" value="UniProtKB-UniRule"/>
</dbReference>
<comment type="similarity">
    <text evidence="8">Belongs to the methyltransferase superfamily.</text>
</comment>
<dbReference type="AlphaFoldDB" id="A0A6N3FYH1"/>
<name>A0A6N3FYH1_9BACT</name>
<dbReference type="GO" id="GO:0009102">
    <property type="term" value="P:biotin biosynthetic process"/>
    <property type="evidence" value="ECO:0007669"/>
    <property type="project" value="UniProtKB-UniRule"/>
</dbReference>
<dbReference type="CDD" id="cd02440">
    <property type="entry name" value="AdoMet_MTases"/>
    <property type="match status" value="1"/>
</dbReference>
<evidence type="ECO:0000256" key="2">
    <source>
        <dbReference type="ARBA" id="ARBA00004746"/>
    </source>
</evidence>
<gene>
    <name evidence="8 10" type="primary">bioC</name>
    <name evidence="10" type="ORF">PMLFYP103_02651</name>
</gene>
<dbReference type="GO" id="GO:0102130">
    <property type="term" value="F:malonyl-CoA methyltransferase activity"/>
    <property type="evidence" value="ECO:0007669"/>
    <property type="project" value="UniProtKB-EC"/>
</dbReference>
<dbReference type="InterPro" id="IPR029063">
    <property type="entry name" value="SAM-dependent_MTases_sf"/>
</dbReference>
<dbReference type="Pfam" id="PF08241">
    <property type="entry name" value="Methyltransf_11"/>
    <property type="match status" value="1"/>
</dbReference>
<evidence type="ECO:0000256" key="5">
    <source>
        <dbReference type="ARBA" id="ARBA00022679"/>
    </source>
</evidence>
<evidence type="ECO:0000256" key="3">
    <source>
        <dbReference type="ARBA" id="ARBA00012327"/>
    </source>
</evidence>
<keyword evidence="6 8" id="KW-0949">S-adenosyl-L-methionine</keyword>
<dbReference type="UniPathway" id="UPA00078"/>
<dbReference type="InterPro" id="IPR011814">
    <property type="entry name" value="BioC"/>
</dbReference>
<comment type="function">
    <text evidence="8">Converts the free carboxyl group of a malonyl-thioester to its methyl ester by transfer of a methyl group from S-adenosyl-L-methionine (SAM). It allows to synthesize pimeloyl-ACP via the fatty acid synthetic pathway.</text>
</comment>
<dbReference type="EC" id="2.1.1.197" evidence="3 8"/>
<dbReference type="RefSeq" id="WP_046451972.1">
    <property type="nucleotide sequence ID" value="NZ_CACRUV010000033.1"/>
</dbReference>
<organism evidence="10">
    <name type="scientific">Parabacteroides merdae</name>
    <dbReference type="NCBI Taxonomy" id="46503"/>
    <lineage>
        <taxon>Bacteria</taxon>
        <taxon>Pseudomonadati</taxon>
        <taxon>Bacteroidota</taxon>
        <taxon>Bacteroidia</taxon>
        <taxon>Bacteroidales</taxon>
        <taxon>Tannerellaceae</taxon>
        <taxon>Parabacteroides</taxon>
    </lineage>
</organism>
<proteinExistence type="inferred from homology"/>
<evidence type="ECO:0000259" key="9">
    <source>
        <dbReference type="Pfam" id="PF08241"/>
    </source>
</evidence>
<dbReference type="EMBL" id="CACRUV010000033">
    <property type="protein sequence ID" value="VYU57041.1"/>
    <property type="molecule type" value="Genomic_DNA"/>
</dbReference>
<keyword evidence="4 8" id="KW-0489">Methyltransferase</keyword>
<sequence length="254" mass="28680">MEAIEAKQIHIRFTRALSSYDNHADAQHRISRKLASLLPHQANIRYKRMLEIGCGTGGFTGVLKQQCHIDEWILNDLCEDCQEKIEQLFPGSPPRFIAGDAETLSFPGKFDLIASASVFQWMKEPETFLHKLSGLLMQQGLLLFSTFVPGNLYEIKELTGKGLVYPTSDTLVGWLSTADFNLLHQEEDTIVLTFKTPLDVLRHLKATGVTATGNGCWTKGRQESFCRQYVEQFATTDGQVTLTYRPFYILATKK</sequence>
<reference evidence="10" key="1">
    <citation type="submission" date="2019-11" db="EMBL/GenBank/DDBJ databases">
        <authorList>
            <person name="Feng L."/>
        </authorList>
    </citation>
    <scope>NUCLEOTIDE SEQUENCE</scope>
    <source>
        <strain evidence="10">PmerdaeLFYP103</strain>
    </source>
</reference>
<evidence type="ECO:0000256" key="7">
    <source>
        <dbReference type="ARBA" id="ARBA00022756"/>
    </source>
</evidence>
<dbReference type="HAMAP" id="MF_00835">
    <property type="entry name" value="BioC"/>
    <property type="match status" value="1"/>
</dbReference>
<keyword evidence="5 8" id="KW-0808">Transferase</keyword>
<evidence type="ECO:0000256" key="8">
    <source>
        <dbReference type="HAMAP-Rule" id="MF_00835"/>
    </source>
</evidence>
<dbReference type="SUPFAM" id="SSF53335">
    <property type="entry name" value="S-adenosyl-L-methionine-dependent methyltransferases"/>
    <property type="match status" value="1"/>
</dbReference>
<dbReference type="GO" id="GO:0032259">
    <property type="term" value="P:methylation"/>
    <property type="evidence" value="ECO:0007669"/>
    <property type="project" value="UniProtKB-KW"/>
</dbReference>
<evidence type="ECO:0000256" key="4">
    <source>
        <dbReference type="ARBA" id="ARBA00022603"/>
    </source>
</evidence>
<evidence type="ECO:0000313" key="10">
    <source>
        <dbReference type="EMBL" id="VYU57041.1"/>
    </source>
</evidence>
<dbReference type="GO" id="GO:0008757">
    <property type="term" value="F:S-adenosylmethionine-dependent methyltransferase activity"/>
    <property type="evidence" value="ECO:0007669"/>
    <property type="project" value="InterPro"/>
</dbReference>
<evidence type="ECO:0000256" key="6">
    <source>
        <dbReference type="ARBA" id="ARBA00022691"/>
    </source>
</evidence>
<comment type="catalytic activity">
    <reaction evidence="1 8">
        <text>malonyl-[ACP] + S-adenosyl-L-methionine = malonyl-[ACP] methyl ester + S-adenosyl-L-homocysteine</text>
        <dbReference type="Rhea" id="RHEA:17105"/>
        <dbReference type="Rhea" id="RHEA-COMP:9623"/>
        <dbReference type="Rhea" id="RHEA-COMP:9954"/>
        <dbReference type="ChEBI" id="CHEBI:57856"/>
        <dbReference type="ChEBI" id="CHEBI:59789"/>
        <dbReference type="ChEBI" id="CHEBI:78449"/>
        <dbReference type="ChEBI" id="CHEBI:78845"/>
        <dbReference type="EC" id="2.1.1.197"/>
    </reaction>
</comment>